<keyword evidence="5 7" id="KW-0464">Manganese</keyword>
<evidence type="ECO:0000256" key="7">
    <source>
        <dbReference type="RuleBase" id="RU367030"/>
    </source>
</evidence>
<dbReference type="InterPro" id="IPR039763">
    <property type="entry name" value="ARMT1"/>
</dbReference>
<evidence type="ECO:0000313" key="10">
    <source>
        <dbReference type="Proteomes" id="UP000485058"/>
    </source>
</evidence>
<comment type="function">
    <text evidence="7">Metal-dependent phosphatase that shows phosphatase activity against several substrates, including fructose-1-phosphate and fructose-6-phosphate. Its preference for fructose-1-phosphate, a strong glycating agent that causes DNA damage rather than a canonical yeast metabolite, suggests a damage-control function in hexose phosphate metabolism.</text>
</comment>
<dbReference type="InterPro" id="IPR036075">
    <property type="entry name" value="ARMT-1-like_metal-bd_sf"/>
</dbReference>
<sequence length="50" mass="5430">MPQHAGLELFGDLVLADFLIESGLTEQVVLHGKCFGWFVSDVVPADLDSL</sequence>
<keyword evidence="10" id="KW-1185">Reference proteome</keyword>
<dbReference type="GO" id="GO:0006974">
    <property type="term" value="P:DNA damage response"/>
    <property type="evidence" value="ECO:0007669"/>
    <property type="project" value="TreeGrafter"/>
</dbReference>
<accession>A0A6A0AHI3</accession>
<comment type="catalytic activity">
    <reaction evidence="6 7">
        <text>beta-D-fructose 6-phosphate = dihydroxyacetone + D-glyceraldehyde 3-phosphate</text>
        <dbReference type="Rhea" id="RHEA:28002"/>
        <dbReference type="ChEBI" id="CHEBI:16016"/>
        <dbReference type="ChEBI" id="CHEBI:57634"/>
        <dbReference type="ChEBI" id="CHEBI:59776"/>
    </reaction>
</comment>
<dbReference type="PANTHER" id="PTHR12260">
    <property type="entry name" value="DAMAGE-CONTROL PHOSPHATASE ARMT1"/>
    <property type="match status" value="1"/>
</dbReference>
<evidence type="ECO:0000256" key="4">
    <source>
        <dbReference type="ARBA" id="ARBA00022801"/>
    </source>
</evidence>
<comment type="caution">
    <text evidence="9">The sequence shown here is derived from an EMBL/GenBank/DDBJ whole genome shotgun (WGS) entry which is preliminary data.</text>
</comment>
<dbReference type="GO" id="GO:0016791">
    <property type="term" value="F:phosphatase activity"/>
    <property type="evidence" value="ECO:0007669"/>
    <property type="project" value="TreeGrafter"/>
</dbReference>
<keyword evidence="3 7" id="KW-0479">Metal-binding</keyword>
<evidence type="ECO:0000256" key="6">
    <source>
        <dbReference type="ARBA" id="ARBA00048809"/>
    </source>
</evidence>
<dbReference type="InterPro" id="IPR002791">
    <property type="entry name" value="ARMT1-like_metal-bd"/>
</dbReference>
<dbReference type="GO" id="GO:0046872">
    <property type="term" value="F:metal ion binding"/>
    <property type="evidence" value="ECO:0007669"/>
    <property type="project" value="UniProtKB-UniRule"/>
</dbReference>
<name>A0A6A0AHI3_HAELA</name>
<feature type="domain" description="Damage-control phosphatase ARMT1-like metal-binding" evidence="8">
    <location>
        <begin position="5"/>
        <end position="48"/>
    </location>
</feature>
<evidence type="ECO:0000256" key="5">
    <source>
        <dbReference type="ARBA" id="ARBA00023211"/>
    </source>
</evidence>
<keyword evidence="4 7" id="KW-0378">Hydrolase</keyword>
<evidence type="ECO:0000259" key="8">
    <source>
        <dbReference type="Pfam" id="PF01937"/>
    </source>
</evidence>
<dbReference type="Pfam" id="PF01937">
    <property type="entry name" value="ARMT1-like_dom"/>
    <property type="match status" value="1"/>
</dbReference>
<gene>
    <name evidence="9" type="ORF">HaLaN_30324</name>
</gene>
<feature type="non-terminal residue" evidence="9">
    <location>
        <position position="50"/>
    </location>
</feature>
<protein>
    <recommendedName>
        <fullName evidence="7">Sugar phosphate phosphatase</fullName>
        <ecNumber evidence="7">3.1.3.-</ecNumber>
    </recommendedName>
</protein>
<comment type="cofactor">
    <cofactor evidence="7">
        <name>Mn(2+)</name>
        <dbReference type="ChEBI" id="CHEBI:29035"/>
    </cofactor>
    <cofactor evidence="7">
        <name>Ni(2+)</name>
        <dbReference type="ChEBI" id="CHEBI:49786"/>
    </cofactor>
</comment>
<dbReference type="PANTHER" id="PTHR12260:SF6">
    <property type="entry name" value="DAMAGE-CONTROL PHOSPHATASE ARMT1"/>
    <property type="match status" value="1"/>
</dbReference>
<dbReference type="EC" id="3.1.3.-" evidence="7"/>
<evidence type="ECO:0000256" key="2">
    <source>
        <dbReference type="ARBA" id="ARBA00009519"/>
    </source>
</evidence>
<dbReference type="AlphaFoldDB" id="A0A6A0AHI3"/>
<evidence type="ECO:0000256" key="1">
    <source>
        <dbReference type="ARBA" id="ARBA00001326"/>
    </source>
</evidence>
<evidence type="ECO:0000256" key="3">
    <source>
        <dbReference type="ARBA" id="ARBA00022723"/>
    </source>
</evidence>
<comment type="domain">
    <text evidence="7">Subfamily III proteins have a conserved RTxK motif about 40-50 residues from the C-terminus; the threonine may be replaced by serine or cysteine.</text>
</comment>
<comment type="similarity">
    <text evidence="2 7">Belongs to the damage-control phosphatase family. Sugar phosphate phosphatase III subfamily.</text>
</comment>
<evidence type="ECO:0000313" key="9">
    <source>
        <dbReference type="EMBL" id="GFH31307.1"/>
    </source>
</evidence>
<dbReference type="GO" id="GO:0005634">
    <property type="term" value="C:nucleus"/>
    <property type="evidence" value="ECO:0007669"/>
    <property type="project" value="TreeGrafter"/>
</dbReference>
<reference evidence="9 10" key="1">
    <citation type="submission" date="2020-02" db="EMBL/GenBank/DDBJ databases">
        <title>Draft genome sequence of Haematococcus lacustris strain NIES-144.</title>
        <authorList>
            <person name="Morimoto D."/>
            <person name="Nakagawa S."/>
            <person name="Yoshida T."/>
            <person name="Sawayama S."/>
        </authorList>
    </citation>
    <scope>NUCLEOTIDE SEQUENCE [LARGE SCALE GENOMIC DNA]</scope>
    <source>
        <strain evidence="9 10">NIES-144</strain>
    </source>
</reference>
<dbReference type="Proteomes" id="UP000485058">
    <property type="component" value="Unassembled WGS sequence"/>
</dbReference>
<dbReference type="SUPFAM" id="SSF111321">
    <property type="entry name" value="AF1104-like"/>
    <property type="match status" value="1"/>
</dbReference>
<dbReference type="EMBL" id="BLLF01005522">
    <property type="protein sequence ID" value="GFH31307.1"/>
    <property type="molecule type" value="Genomic_DNA"/>
</dbReference>
<organism evidence="9 10">
    <name type="scientific">Haematococcus lacustris</name>
    <name type="common">Green alga</name>
    <name type="synonym">Haematococcus pluvialis</name>
    <dbReference type="NCBI Taxonomy" id="44745"/>
    <lineage>
        <taxon>Eukaryota</taxon>
        <taxon>Viridiplantae</taxon>
        <taxon>Chlorophyta</taxon>
        <taxon>core chlorophytes</taxon>
        <taxon>Chlorophyceae</taxon>
        <taxon>CS clade</taxon>
        <taxon>Chlamydomonadales</taxon>
        <taxon>Haematococcaceae</taxon>
        <taxon>Haematococcus</taxon>
    </lineage>
</organism>
<proteinExistence type="inferred from homology"/>
<comment type="catalytic activity">
    <reaction evidence="1 7">
        <text>beta-D-fructose 1-phosphate + H2O = D-fructose + phosphate</text>
        <dbReference type="Rhea" id="RHEA:35603"/>
        <dbReference type="ChEBI" id="CHEBI:15377"/>
        <dbReference type="ChEBI" id="CHEBI:37721"/>
        <dbReference type="ChEBI" id="CHEBI:43474"/>
        <dbReference type="ChEBI" id="CHEBI:138881"/>
    </reaction>
</comment>